<dbReference type="Proteomes" id="UP000715441">
    <property type="component" value="Unassembled WGS sequence"/>
</dbReference>
<proteinExistence type="predicted"/>
<comment type="caution">
    <text evidence="1">The sequence shown here is derived from an EMBL/GenBank/DDBJ whole genome shotgun (WGS) entry which is preliminary data.</text>
</comment>
<gene>
    <name evidence="1" type="ORF">HFP15_27185</name>
</gene>
<sequence>MLSHSSSEIRPESVDRPAPTRRILSLTAELAAELSRFKAENLGPTELHRLMHGMNCTASALTRILDQLRDCPVLTQSENELGLPRHQTVRSELEQAAAAAEDLQVSAESLCRLLPGAMLGPT</sequence>
<accession>A0ABX1J9V8</accession>
<evidence type="ECO:0000313" key="2">
    <source>
        <dbReference type="Proteomes" id="UP000715441"/>
    </source>
</evidence>
<dbReference type="EMBL" id="JAAXLS010000024">
    <property type="protein sequence ID" value="NKQ56567.1"/>
    <property type="molecule type" value="Genomic_DNA"/>
</dbReference>
<name>A0ABX1J9V8_9PSEU</name>
<protein>
    <recommendedName>
        <fullName evidence="3">MarR family transcriptional regulator</fullName>
    </recommendedName>
</protein>
<keyword evidence="2" id="KW-1185">Reference proteome</keyword>
<reference evidence="1 2" key="1">
    <citation type="submission" date="2020-04" db="EMBL/GenBank/DDBJ databases">
        <title>Novel species.</title>
        <authorList>
            <person name="Teo W.F.A."/>
            <person name="Lipun K."/>
            <person name="Srisuk N."/>
            <person name="Duangmal K."/>
        </authorList>
    </citation>
    <scope>NUCLEOTIDE SEQUENCE [LARGE SCALE GENOMIC DNA]</scope>
    <source>
        <strain evidence="1 2">K13G38</strain>
    </source>
</reference>
<evidence type="ECO:0000313" key="1">
    <source>
        <dbReference type="EMBL" id="NKQ56567.1"/>
    </source>
</evidence>
<organism evidence="1 2">
    <name type="scientific">Amycolatopsis acididurans</name>
    <dbReference type="NCBI Taxonomy" id="2724524"/>
    <lineage>
        <taxon>Bacteria</taxon>
        <taxon>Bacillati</taxon>
        <taxon>Actinomycetota</taxon>
        <taxon>Actinomycetes</taxon>
        <taxon>Pseudonocardiales</taxon>
        <taxon>Pseudonocardiaceae</taxon>
        <taxon>Amycolatopsis</taxon>
    </lineage>
</organism>
<evidence type="ECO:0008006" key="3">
    <source>
        <dbReference type="Google" id="ProtNLM"/>
    </source>
</evidence>
<dbReference type="RefSeq" id="WP_168519589.1">
    <property type="nucleotide sequence ID" value="NZ_JAAXLS010000024.1"/>
</dbReference>